<dbReference type="AlphaFoldDB" id="A0A438KP07"/>
<protein>
    <submittedName>
        <fullName evidence="1">Copia protein</fullName>
    </submittedName>
</protein>
<dbReference type="EMBL" id="QGNW01000002">
    <property type="protein sequence ID" value="RVX22936.1"/>
    <property type="molecule type" value="Genomic_DNA"/>
</dbReference>
<sequence length="131" mass="14661">MVKNSIGKPMEMFCDNEAVISIAKNLVHNDRTKHVEIDHHFIKEKIEEGIITLIYTPTGLQTVDVLTKALPRSNFEDLSCYLVVLPLKLDYITLGPLDKGWTMGKGSVDNISEWDFDGSLGNDMSKGHIIS</sequence>
<proteinExistence type="predicted"/>
<evidence type="ECO:0000313" key="1">
    <source>
        <dbReference type="EMBL" id="RVX22936.1"/>
    </source>
</evidence>
<dbReference type="CDD" id="cd09272">
    <property type="entry name" value="RNase_HI_RT_Ty1"/>
    <property type="match status" value="1"/>
</dbReference>
<organism evidence="1 2">
    <name type="scientific">Vitis vinifera</name>
    <name type="common">Grape</name>
    <dbReference type="NCBI Taxonomy" id="29760"/>
    <lineage>
        <taxon>Eukaryota</taxon>
        <taxon>Viridiplantae</taxon>
        <taxon>Streptophyta</taxon>
        <taxon>Embryophyta</taxon>
        <taxon>Tracheophyta</taxon>
        <taxon>Spermatophyta</taxon>
        <taxon>Magnoliopsida</taxon>
        <taxon>eudicotyledons</taxon>
        <taxon>Gunneridae</taxon>
        <taxon>Pentapetalae</taxon>
        <taxon>rosids</taxon>
        <taxon>Vitales</taxon>
        <taxon>Vitaceae</taxon>
        <taxon>Viteae</taxon>
        <taxon>Vitis</taxon>
    </lineage>
</organism>
<evidence type="ECO:0000313" key="2">
    <source>
        <dbReference type="Proteomes" id="UP000288805"/>
    </source>
</evidence>
<gene>
    <name evidence="1" type="primary">GIP_410</name>
    <name evidence="1" type="ORF">CK203_008435</name>
</gene>
<dbReference type="Proteomes" id="UP000288805">
    <property type="component" value="Unassembled WGS sequence"/>
</dbReference>
<name>A0A438KP07_VITVI</name>
<reference evidence="1 2" key="1">
    <citation type="journal article" date="2018" name="PLoS Genet.">
        <title>Population sequencing reveals clonal diversity and ancestral inbreeding in the grapevine cultivar Chardonnay.</title>
        <authorList>
            <person name="Roach M.J."/>
            <person name="Johnson D.L."/>
            <person name="Bohlmann J."/>
            <person name="van Vuuren H.J."/>
            <person name="Jones S.J."/>
            <person name="Pretorius I.S."/>
            <person name="Schmidt S.A."/>
            <person name="Borneman A.R."/>
        </authorList>
    </citation>
    <scope>NUCLEOTIDE SEQUENCE [LARGE SCALE GENOMIC DNA]</scope>
    <source>
        <strain evidence="2">cv. Chardonnay</strain>
        <tissue evidence="1">Leaf</tissue>
    </source>
</reference>
<comment type="caution">
    <text evidence="1">The sequence shown here is derived from an EMBL/GenBank/DDBJ whole genome shotgun (WGS) entry which is preliminary data.</text>
</comment>
<accession>A0A438KP07</accession>